<dbReference type="OrthoDB" id="2430024at2759"/>
<feature type="non-terminal residue" evidence="2">
    <location>
        <position position="139"/>
    </location>
</feature>
<keyword evidence="1" id="KW-0175">Coiled coil</keyword>
<evidence type="ECO:0000313" key="3">
    <source>
        <dbReference type="Proteomes" id="UP000789405"/>
    </source>
</evidence>
<sequence>NIEKREQKIHSRVEIPTTNISQTWLGLSVQQVAVQMINDKLNDFQYKLSSLKRNNKEANTACDRIKKQRNQKDSTFELLTKESLNTDEDLIIGNFKVLESLLNWKLKNNLFRNDFAYYDILDLTPGTNSDFVKSYLSPE</sequence>
<accession>A0A9N9JKE4</accession>
<protein>
    <submittedName>
        <fullName evidence="2">5544_t:CDS:1</fullName>
    </submittedName>
</protein>
<gene>
    <name evidence="2" type="ORF">DERYTH_LOCUS20345</name>
</gene>
<feature type="non-terminal residue" evidence="2">
    <location>
        <position position="1"/>
    </location>
</feature>
<proteinExistence type="predicted"/>
<keyword evidence="3" id="KW-1185">Reference proteome</keyword>
<evidence type="ECO:0000256" key="1">
    <source>
        <dbReference type="SAM" id="Coils"/>
    </source>
</evidence>
<evidence type="ECO:0000313" key="2">
    <source>
        <dbReference type="EMBL" id="CAG8785647.1"/>
    </source>
</evidence>
<dbReference type="AlphaFoldDB" id="A0A9N9JKE4"/>
<dbReference type="Proteomes" id="UP000789405">
    <property type="component" value="Unassembled WGS sequence"/>
</dbReference>
<reference evidence="2" key="1">
    <citation type="submission" date="2021-06" db="EMBL/GenBank/DDBJ databases">
        <authorList>
            <person name="Kallberg Y."/>
            <person name="Tangrot J."/>
            <person name="Rosling A."/>
        </authorList>
    </citation>
    <scope>NUCLEOTIDE SEQUENCE</scope>
    <source>
        <strain evidence="2">MA453B</strain>
    </source>
</reference>
<dbReference type="EMBL" id="CAJVPY010023796">
    <property type="protein sequence ID" value="CAG8785647.1"/>
    <property type="molecule type" value="Genomic_DNA"/>
</dbReference>
<organism evidence="2 3">
    <name type="scientific">Dentiscutata erythropus</name>
    <dbReference type="NCBI Taxonomy" id="1348616"/>
    <lineage>
        <taxon>Eukaryota</taxon>
        <taxon>Fungi</taxon>
        <taxon>Fungi incertae sedis</taxon>
        <taxon>Mucoromycota</taxon>
        <taxon>Glomeromycotina</taxon>
        <taxon>Glomeromycetes</taxon>
        <taxon>Diversisporales</taxon>
        <taxon>Gigasporaceae</taxon>
        <taxon>Dentiscutata</taxon>
    </lineage>
</organism>
<comment type="caution">
    <text evidence="2">The sequence shown here is derived from an EMBL/GenBank/DDBJ whole genome shotgun (WGS) entry which is preliminary data.</text>
</comment>
<feature type="coiled-coil region" evidence="1">
    <location>
        <begin position="41"/>
        <end position="68"/>
    </location>
</feature>
<name>A0A9N9JKE4_9GLOM</name>